<dbReference type="CDD" id="cd00338">
    <property type="entry name" value="Ser_Recombinase"/>
    <property type="match status" value="1"/>
</dbReference>
<dbReference type="InterPro" id="IPR038109">
    <property type="entry name" value="DNA_bind_recomb_sf"/>
</dbReference>
<dbReference type="Gene3D" id="3.40.50.1390">
    <property type="entry name" value="Resolvase, N-terminal catalytic domain"/>
    <property type="match status" value="1"/>
</dbReference>
<dbReference type="InterPro" id="IPR006119">
    <property type="entry name" value="Resolv_N"/>
</dbReference>
<name>A0ABY7TEJ7_9SPHI</name>
<evidence type="ECO:0000256" key="4">
    <source>
        <dbReference type="PROSITE-ProRule" id="PRU10137"/>
    </source>
</evidence>
<evidence type="ECO:0000256" key="2">
    <source>
        <dbReference type="ARBA" id="ARBA00023125"/>
    </source>
</evidence>
<dbReference type="Gene3D" id="3.90.1750.20">
    <property type="entry name" value="Putative Large Serine Recombinase, Chain B, Domain 2"/>
    <property type="match status" value="1"/>
</dbReference>
<keyword evidence="3" id="KW-0233">DNA recombination</keyword>
<dbReference type="Proteomes" id="UP001216139">
    <property type="component" value="Chromosome"/>
</dbReference>
<dbReference type="PROSITE" id="PS00397">
    <property type="entry name" value="RECOMBINASES_1"/>
    <property type="match status" value="1"/>
</dbReference>
<dbReference type="InterPro" id="IPR006118">
    <property type="entry name" value="Recombinase_CS"/>
</dbReference>
<protein>
    <submittedName>
        <fullName evidence="8">Recombinase family protein</fullName>
    </submittedName>
</protein>
<organism evidence="8 9">
    <name type="scientific">Mucilaginibacter jinjuensis</name>
    <dbReference type="NCBI Taxonomy" id="1176721"/>
    <lineage>
        <taxon>Bacteria</taxon>
        <taxon>Pseudomonadati</taxon>
        <taxon>Bacteroidota</taxon>
        <taxon>Sphingobacteriia</taxon>
        <taxon>Sphingobacteriales</taxon>
        <taxon>Sphingobacteriaceae</taxon>
        <taxon>Mucilaginibacter</taxon>
    </lineage>
</organism>
<dbReference type="EMBL" id="CP117167">
    <property type="protein sequence ID" value="WCT14954.1"/>
    <property type="molecule type" value="Genomic_DNA"/>
</dbReference>
<dbReference type="SUPFAM" id="SSF53041">
    <property type="entry name" value="Resolvase-like"/>
    <property type="match status" value="1"/>
</dbReference>
<dbReference type="Pfam" id="PF00239">
    <property type="entry name" value="Resolvase"/>
    <property type="match status" value="1"/>
</dbReference>
<dbReference type="InterPro" id="IPR036162">
    <property type="entry name" value="Resolvase-like_N_sf"/>
</dbReference>
<accession>A0ABY7TEJ7</accession>
<evidence type="ECO:0000313" key="8">
    <source>
        <dbReference type="EMBL" id="WCT14954.1"/>
    </source>
</evidence>
<evidence type="ECO:0000259" key="6">
    <source>
        <dbReference type="PROSITE" id="PS51736"/>
    </source>
</evidence>
<evidence type="ECO:0000259" key="7">
    <source>
        <dbReference type="PROSITE" id="PS51737"/>
    </source>
</evidence>
<sequence>MKNADLYVRVSTDEQADKGYSQRDQEERLIKYCESNSIKVRKIIFEDHSAKTFNRPQWAKYLSEIKKQKGRGSDLVLFTKWDRFSRNAGDAYQMIATLRKLEIDPQAIEQPLNMEIPESKIMLAVYLASPEVENDRRALNVKHGMRRARKEGRYMGVAPIGYNNKTRENGTKYIAPNLEEAPFMQWIFAAIADGIFAPDQIRKLANEKGFMISRANFYREIRNPVYCGKIVIKQYKEEKEHLVNGLHEALISEALFYKVQDILQGNKIVMRAQALKIHEALPLQGLMECATCDRQLTGSASKGRSGYYFYYHAQASYGCGCRYKADEINNSIIMELEKFIPRPGMAELYKMVIMDIYKNNRGSIQDERKDLMDKIERLNDKLANARGLLFDGKVEPEDFVIMKKDCEAKIKRLEICLTEIKVQHSSFASLDTMILKAIEALSDLKNLYLKSDVVKKREILGSIFRKKLRFEKSEYRTGDLNEVVTLIFQINNQLGHKKNGKERLLKRLSRPVLRAGIEPARL</sequence>
<evidence type="ECO:0000313" key="9">
    <source>
        <dbReference type="Proteomes" id="UP001216139"/>
    </source>
</evidence>
<dbReference type="Pfam" id="PF07508">
    <property type="entry name" value="Recombinase"/>
    <property type="match status" value="1"/>
</dbReference>
<dbReference type="SMART" id="SM00857">
    <property type="entry name" value="Resolvase"/>
    <property type="match status" value="1"/>
</dbReference>
<dbReference type="PANTHER" id="PTHR30461">
    <property type="entry name" value="DNA-INVERTASE FROM LAMBDOID PROPHAGE"/>
    <property type="match status" value="1"/>
</dbReference>
<evidence type="ECO:0000256" key="1">
    <source>
        <dbReference type="ARBA" id="ARBA00022908"/>
    </source>
</evidence>
<keyword evidence="9" id="KW-1185">Reference proteome</keyword>
<feature type="active site" description="O-(5'-phospho-DNA)-serine intermediate" evidence="4">
    <location>
        <position position="11"/>
    </location>
</feature>
<keyword evidence="1" id="KW-0229">DNA integration</keyword>
<dbReference type="PANTHER" id="PTHR30461:SF23">
    <property type="entry name" value="DNA RECOMBINASE-RELATED"/>
    <property type="match status" value="1"/>
</dbReference>
<keyword evidence="5" id="KW-0175">Coiled coil</keyword>
<proteinExistence type="predicted"/>
<gene>
    <name evidence="8" type="ORF">PQO05_13510</name>
</gene>
<dbReference type="RefSeq" id="WP_273633447.1">
    <property type="nucleotide sequence ID" value="NZ_CP117167.1"/>
</dbReference>
<evidence type="ECO:0000256" key="3">
    <source>
        <dbReference type="ARBA" id="ARBA00023172"/>
    </source>
</evidence>
<feature type="domain" description="Recombinase" evidence="7">
    <location>
        <begin position="159"/>
        <end position="269"/>
    </location>
</feature>
<keyword evidence="2" id="KW-0238">DNA-binding</keyword>
<evidence type="ECO:0000256" key="5">
    <source>
        <dbReference type="SAM" id="Coils"/>
    </source>
</evidence>
<feature type="coiled-coil region" evidence="5">
    <location>
        <begin position="361"/>
        <end position="388"/>
    </location>
</feature>
<dbReference type="InterPro" id="IPR011109">
    <property type="entry name" value="DNA_bind_recombinase_dom"/>
</dbReference>
<dbReference type="InterPro" id="IPR050639">
    <property type="entry name" value="SSR_resolvase"/>
</dbReference>
<reference evidence="8 9" key="1">
    <citation type="submission" date="2023-02" db="EMBL/GenBank/DDBJ databases">
        <title>Genome sequence of Mucilaginibacter jinjuensis strain KACC 16571.</title>
        <authorList>
            <person name="Kim S."/>
            <person name="Heo J."/>
            <person name="Kwon S.-W."/>
        </authorList>
    </citation>
    <scope>NUCLEOTIDE SEQUENCE [LARGE SCALE GENOMIC DNA]</scope>
    <source>
        <strain evidence="8 9">KACC 16571</strain>
    </source>
</reference>
<feature type="domain" description="Resolvase/invertase-type recombinase catalytic" evidence="6">
    <location>
        <begin position="3"/>
        <end position="152"/>
    </location>
</feature>
<dbReference type="PROSITE" id="PS51736">
    <property type="entry name" value="RECOMBINASES_3"/>
    <property type="match status" value="1"/>
</dbReference>
<dbReference type="PROSITE" id="PS51737">
    <property type="entry name" value="RECOMBINASE_DNA_BIND"/>
    <property type="match status" value="1"/>
</dbReference>